<evidence type="ECO:0000313" key="1">
    <source>
        <dbReference type="EMBL" id="XKR68976.1"/>
    </source>
</evidence>
<dbReference type="EMBL" id="CP171742">
    <property type="protein sequence ID" value="XKR68976.1"/>
    <property type="molecule type" value="Genomic_DNA"/>
</dbReference>
<gene>
    <name evidence="1" type="ORF">QUC96_011095</name>
</gene>
<evidence type="ECO:0000313" key="2">
    <source>
        <dbReference type="Proteomes" id="UP001234913"/>
    </source>
</evidence>
<keyword evidence="2" id="KW-1185">Reference proteome</keyword>
<sequence>MDFTVKVNIDANEAIRKLERIKILYKEINELQTDKPVINITVKNEADIPAIKSYIEEENVKNDNFNLI</sequence>
<name>A0ACD5FMH1_STAHY</name>
<organism evidence="1 2">
    <name type="scientific">Staphylococcus hyicus</name>
    <dbReference type="NCBI Taxonomy" id="1284"/>
    <lineage>
        <taxon>Bacteria</taxon>
        <taxon>Bacillati</taxon>
        <taxon>Bacillota</taxon>
        <taxon>Bacilli</taxon>
        <taxon>Bacillales</taxon>
        <taxon>Staphylococcaceae</taxon>
        <taxon>Staphylococcus</taxon>
    </lineage>
</organism>
<protein>
    <submittedName>
        <fullName evidence="1">Uncharacterized protein</fullName>
    </submittedName>
</protein>
<dbReference type="Proteomes" id="UP001234913">
    <property type="component" value="Chromosome"/>
</dbReference>
<accession>A0ACD5FMH1</accession>
<reference evidence="1" key="1">
    <citation type="submission" date="2024-09" db="EMBL/GenBank/DDBJ databases">
        <authorList>
            <person name="Gagne-Thivierge C."/>
        </authorList>
    </citation>
    <scope>NUCLEOTIDE SEQUENCE</scope>
    <source>
        <strain evidence="1">SC310</strain>
    </source>
</reference>
<proteinExistence type="predicted"/>